<keyword evidence="2" id="KW-1185">Reference proteome</keyword>
<dbReference type="AlphaFoldDB" id="A0A388TE82"/>
<dbReference type="EMBL" id="BGZN01000036">
    <property type="protein sequence ID" value="GBR74257.1"/>
    <property type="molecule type" value="Genomic_DNA"/>
</dbReference>
<gene>
    <name evidence="1" type="ORF">NO1_1465</name>
</gene>
<sequence>MQTKVMSFRAKMAKRKYDNLYYKYIEWSPSEVCSSTYAKYVRQGIEKDVRLLGEINRDRLTYADYADLALTALEKHGFAAWQYIHNVALEDIRKPNTKMEVTHTPNQYSDEDKLKYMLENDIFKLLGEAWQRKHPGHTFASRHDPFHTADYWEITDAELTERVTAHINENPQDLEYVKGCGHRLSHDKYGLMVSSALRQNDLTLLFHIINYGQIEYFKSGHYGVSADRTYEEHLKNWKALDILPILQEQSRAVSNRETSFPFNILGGG</sequence>
<proteinExistence type="predicted"/>
<dbReference type="Proteomes" id="UP000269352">
    <property type="component" value="Unassembled WGS sequence"/>
</dbReference>
<reference evidence="1 2" key="1">
    <citation type="journal article" date="2019" name="ISME J.">
        <title>Genome analyses of uncultured TG2/ZB3 bacteria in 'Margulisbacteria' specifically attached to ectosymbiotic spirochetes of protists in the termite gut.</title>
        <authorList>
            <person name="Utami Y.D."/>
            <person name="Kuwahara H."/>
            <person name="Igai K."/>
            <person name="Murakami T."/>
            <person name="Sugaya K."/>
            <person name="Morikawa T."/>
            <person name="Nagura Y."/>
            <person name="Yuki M."/>
            <person name="Deevong P."/>
            <person name="Inoue T."/>
            <person name="Kihara K."/>
            <person name="Lo N."/>
            <person name="Yamada A."/>
            <person name="Ohkuma M."/>
            <person name="Hongoh Y."/>
        </authorList>
    </citation>
    <scope>NUCLEOTIDE SEQUENCE [LARGE SCALE GENOMIC DNA]</scope>
    <source>
        <strain evidence="1">NkOx7-01</strain>
    </source>
</reference>
<name>A0A388TE82_TERA1</name>
<protein>
    <submittedName>
        <fullName evidence="1">Uncharacterized protein</fullName>
    </submittedName>
</protein>
<evidence type="ECO:0000313" key="1">
    <source>
        <dbReference type="EMBL" id="GBR74257.1"/>
    </source>
</evidence>
<accession>A0A388TE82</accession>
<comment type="caution">
    <text evidence="1">The sequence shown here is derived from an EMBL/GenBank/DDBJ whole genome shotgun (WGS) entry which is preliminary data.</text>
</comment>
<evidence type="ECO:0000313" key="2">
    <source>
        <dbReference type="Proteomes" id="UP000269352"/>
    </source>
</evidence>
<organism evidence="1 2">
    <name type="scientific">Termititenax aidoneus</name>
    <dbReference type="NCBI Taxonomy" id="2218524"/>
    <lineage>
        <taxon>Bacteria</taxon>
        <taxon>Bacillati</taxon>
        <taxon>Candidatus Margulisiibacteriota</taxon>
        <taxon>Candidatus Termititenacia</taxon>
        <taxon>Candidatus Termititenacales</taxon>
        <taxon>Candidatus Termititenacaceae</taxon>
        <taxon>Candidatus Termititenax</taxon>
    </lineage>
</organism>